<evidence type="ECO:0000256" key="4">
    <source>
        <dbReference type="SAM" id="SignalP"/>
    </source>
</evidence>
<dbReference type="InterPro" id="IPR017850">
    <property type="entry name" value="Alkaline_phosphatase_core_sf"/>
</dbReference>
<dbReference type="SUPFAM" id="SSF53649">
    <property type="entry name" value="Alkaline phosphatase-like"/>
    <property type="match status" value="1"/>
</dbReference>
<sequence length="308" mass="33929">MIFNSKSLLLLATISAFCSEAQSEQFTRHPGCPDKACIFPPSSAEMLLGANFDVRVEVHDEASAPGGVAGQPNSNFEVTISKVRLNNDGKVISESKPVPLAQYLRLKPVPLESWNFTYYQDAAHFWKGQSGDKLASTPVNVVSKVWRKAAFRHSGDFKVTVNYNNGEKTEALWKVRKSQFKKRIAKNVIFFIGDGMTTPMISAARVISRKNVNGKFQKWMQMDRMEEVGHVIPCGLDSLITDSANSASAYNTGHKSSVNALGVYADTSDDPFDDPKQELLAELLRRREKKQGGPAAIGVVTTAERNQG</sequence>
<dbReference type="Pfam" id="PF00245">
    <property type="entry name" value="Alk_phosphatase"/>
    <property type="match status" value="1"/>
</dbReference>
<dbReference type="EC" id="3.1.3.1" evidence="1"/>
<dbReference type="Gene3D" id="3.40.720.10">
    <property type="entry name" value="Alkaline Phosphatase, subunit A"/>
    <property type="match status" value="1"/>
</dbReference>
<evidence type="ECO:0000256" key="2">
    <source>
        <dbReference type="RuleBase" id="RU003946"/>
    </source>
</evidence>
<dbReference type="Proteomes" id="UP001479436">
    <property type="component" value="Unassembled WGS sequence"/>
</dbReference>
<feature type="region of interest" description="Disordered" evidence="3">
    <location>
        <begin position="287"/>
        <end position="308"/>
    </location>
</feature>
<evidence type="ECO:0000256" key="1">
    <source>
        <dbReference type="ARBA" id="ARBA00012647"/>
    </source>
</evidence>
<dbReference type="PRINTS" id="PR00113">
    <property type="entry name" value="ALKPHPHTASE"/>
</dbReference>
<feature type="signal peptide" evidence="4">
    <location>
        <begin position="1"/>
        <end position="23"/>
    </location>
</feature>
<dbReference type="PANTHER" id="PTHR11596:SF72">
    <property type="entry name" value="ALKALINE PHOSPHATASE"/>
    <property type="match status" value="1"/>
</dbReference>
<accession>A0ABR2WD23</accession>
<proteinExistence type="inferred from homology"/>
<comment type="similarity">
    <text evidence="2">Belongs to the alkaline phosphatase family.</text>
</comment>
<organism evidence="5 6">
    <name type="scientific">Basidiobolus ranarum</name>
    <dbReference type="NCBI Taxonomy" id="34480"/>
    <lineage>
        <taxon>Eukaryota</taxon>
        <taxon>Fungi</taxon>
        <taxon>Fungi incertae sedis</taxon>
        <taxon>Zoopagomycota</taxon>
        <taxon>Entomophthoromycotina</taxon>
        <taxon>Basidiobolomycetes</taxon>
        <taxon>Basidiobolales</taxon>
        <taxon>Basidiobolaceae</taxon>
        <taxon>Basidiobolus</taxon>
    </lineage>
</organism>
<keyword evidence="4" id="KW-0732">Signal</keyword>
<dbReference type="InterPro" id="IPR001952">
    <property type="entry name" value="Alkaline_phosphatase"/>
</dbReference>
<evidence type="ECO:0000313" key="5">
    <source>
        <dbReference type="EMBL" id="KAK9759395.1"/>
    </source>
</evidence>
<dbReference type="PANTHER" id="PTHR11596">
    <property type="entry name" value="ALKALINE PHOSPHATASE"/>
    <property type="match status" value="1"/>
</dbReference>
<feature type="chain" id="PRO_5046934099" description="alkaline phosphatase" evidence="4">
    <location>
        <begin position="24"/>
        <end position="308"/>
    </location>
</feature>
<evidence type="ECO:0000256" key="3">
    <source>
        <dbReference type="SAM" id="MobiDB-lite"/>
    </source>
</evidence>
<dbReference type="EMBL" id="JASJQH010004177">
    <property type="protein sequence ID" value="KAK9759395.1"/>
    <property type="molecule type" value="Genomic_DNA"/>
</dbReference>
<keyword evidence="6" id="KW-1185">Reference proteome</keyword>
<gene>
    <name evidence="5" type="ORF">K7432_017700</name>
</gene>
<name>A0ABR2WD23_9FUNG</name>
<evidence type="ECO:0000313" key="6">
    <source>
        <dbReference type="Proteomes" id="UP001479436"/>
    </source>
</evidence>
<comment type="caution">
    <text evidence="5">The sequence shown here is derived from an EMBL/GenBank/DDBJ whole genome shotgun (WGS) entry which is preliminary data.</text>
</comment>
<reference evidence="5 6" key="1">
    <citation type="submission" date="2023-04" db="EMBL/GenBank/DDBJ databases">
        <title>Genome of Basidiobolus ranarum AG-B5.</title>
        <authorList>
            <person name="Stajich J.E."/>
            <person name="Carter-House D."/>
            <person name="Gryganskyi A."/>
        </authorList>
    </citation>
    <scope>NUCLEOTIDE SEQUENCE [LARGE SCALE GENOMIC DNA]</scope>
    <source>
        <strain evidence="5 6">AG-B5</strain>
    </source>
</reference>
<protein>
    <recommendedName>
        <fullName evidence="1">alkaline phosphatase</fullName>
        <ecNumber evidence="1">3.1.3.1</ecNumber>
    </recommendedName>
</protein>